<dbReference type="InterPro" id="IPR007492">
    <property type="entry name" value="LytTR_DNA-bd_dom"/>
</dbReference>
<evidence type="ECO:0000256" key="1">
    <source>
        <dbReference type="PROSITE-ProRule" id="PRU00169"/>
    </source>
</evidence>
<keyword evidence="1" id="KW-0597">Phosphoprotein</keyword>
<dbReference type="InterPro" id="IPR011006">
    <property type="entry name" value="CheY-like_superfamily"/>
</dbReference>
<comment type="caution">
    <text evidence="4">The sequence shown here is derived from an EMBL/GenBank/DDBJ whole genome shotgun (WGS) entry which is preliminary data.</text>
</comment>
<dbReference type="RefSeq" id="WP_115153374.1">
    <property type="nucleotide sequence ID" value="NZ_UGTJ01000001.1"/>
</dbReference>
<proteinExistence type="predicted"/>
<dbReference type="InterPro" id="IPR046947">
    <property type="entry name" value="LytR-like"/>
</dbReference>
<organism evidence="4 5">
    <name type="scientific">Segatella buccae</name>
    <dbReference type="NCBI Taxonomy" id="28126"/>
    <lineage>
        <taxon>Bacteria</taxon>
        <taxon>Pseudomonadati</taxon>
        <taxon>Bacteroidota</taxon>
        <taxon>Bacteroidia</taxon>
        <taxon>Bacteroidales</taxon>
        <taxon>Prevotellaceae</taxon>
        <taxon>Segatella</taxon>
    </lineage>
</organism>
<name>A0AAQ1UGJ7_9BACT</name>
<dbReference type="AlphaFoldDB" id="A0AAQ1UGJ7"/>
<dbReference type="SUPFAM" id="SSF52172">
    <property type="entry name" value="CheY-like"/>
    <property type="match status" value="1"/>
</dbReference>
<feature type="domain" description="HTH LytTR-type" evidence="3">
    <location>
        <begin position="181"/>
        <end position="251"/>
    </location>
</feature>
<dbReference type="SMART" id="SM00448">
    <property type="entry name" value="REC"/>
    <property type="match status" value="1"/>
</dbReference>
<gene>
    <name evidence="4" type="primary">yehT</name>
    <name evidence="4" type="ORF">NCTC13063_00904</name>
</gene>
<evidence type="ECO:0000313" key="4">
    <source>
        <dbReference type="EMBL" id="SUB79636.1"/>
    </source>
</evidence>
<evidence type="ECO:0000259" key="3">
    <source>
        <dbReference type="PROSITE" id="PS50930"/>
    </source>
</evidence>
<dbReference type="GO" id="GO:0000156">
    <property type="term" value="F:phosphorelay response regulator activity"/>
    <property type="evidence" value="ECO:0007669"/>
    <property type="project" value="InterPro"/>
</dbReference>
<dbReference type="PROSITE" id="PS50110">
    <property type="entry name" value="RESPONSE_REGULATORY"/>
    <property type="match status" value="1"/>
</dbReference>
<dbReference type="SMART" id="SM00850">
    <property type="entry name" value="LytTR"/>
    <property type="match status" value="1"/>
</dbReference>
<dbReference type="Gene3D" id="2.40.50.1020">
    <property type="entry name" value="LytTr DNA-binding domain"/>
    <property type="match status" value="1"/>
</dbReference>
<protein>
    <submittedName>
        <fullName evidence="4">Probable transcriptional regulatory protein YehT</fullName>
    </submittedName>
</protein>
<evidence type="ECO:0000313" key="5">
    <source>
        <dbReference type="Proteomes" id="UP000255283"/>
    </source>
</evidence>
<evidence type="ECO:0000259" key="2">
    <source>
        <dbReference type="PROSITE" id="PS50110"/>
    </source>
</evidence>
<dbReference type="Pfam" id="PF04397">
    <property type="entry name" value="LytTR"/>
    <property type="match status" value="1"/>
</dbReference>
<feature type="domain" description="Response regulatory" evidence="2">
    <location>
        <begin position="5"/>
        <end position="116"/>
    </location>
</feature>
<dbReference type="PROSITE" id="PS50930">
    <property type="entry name" value="HTH_LYTTR"/>
    <property type="match status" value="1"/>
</dbReference>
<dbReference type="GO" id="GO:0003677">
    <property type="term" value="F:DNA binding"/>
    <property type="evidence" value="ECO:0007669"/>
    <property type="project" value="InterPro"/>
</dbReference>
<accession>A0AAQ1UGJ7</accession>
<dbReference type="EMBL" id="UGTJ01000001">
    <property type="protein sequence ID" value="SUB79636.1"/>
    <property type="molecule type" value="Genomic_DNA"/>
</dbReference>
<dbReference type="Proteomes" id="UP000255283">
    <property type="component" value="Unassembled WGS sequence"/>
</dbReference>
<dbReference type="Pfam" id="PF00072">
    <property type="entry name" value="Response_reg"/>
    <property type="match status" value="1"/>
</dbReference>
<reference evidence="4 5" key="1">
    <citation type="submission" date="2018-06" db="EMBL/GenBank/DDBJ databases">
        <authorList>
            <consortium name="Pathogen Informatics"/>
            <person name="Doyle S."/>
        </authorList>
    </citation>
    <scope>NUCLEOTIDE SEQUENCE [LARGE SCALE GENOMIC DNA]</scope>
    <source>
        <strain evidence="4 5">NCTC13063</strain>
    </source>
</reference>
<dbReference type="PANTHER" id="PTHR37299">
    <property type="entry name" value="TRANSCRIPTIONAL REGULATOR-RELATED"/>
    <property type="match status" value="1"/>
</dbReference>
<dbReference type="PANTHER" id="PTHR37299:SF1">
    <property type="entry name" value="STAGE 0 SPORULATION PROTEIN A HOMOLOG"/>
    <property type="match status" value="1"/>
</dbReference>
<feature type="modified residue" description="4-aspartylphosphate" evidence="1">
    <location>
        <position position="56"/>
    </location>
</feature>
<sequence length="255" mass="29005">MEQLTCIIVDDEPLAIRLLENFIGRTPFLTLRASYADSVEALSALRENPSDLVFLDIQMPDLDGMELSRMVPDDTRIIFTTAFKQYAFDSYEVNALDFLLKPIRYNKFLAAAEKAKQWFELREKAAAAPTKQPTETATDDALFIKADGELKRVELSRLLFVMGMKDYVVFQLLPDDSHREHAKGETLITHLTMTAVEGLLPAGRFLRVHRSYIVALDKIRSVDKNNCIYIGNEIIHVTEAFRKKFQHYLAGKTAG</sequence>
<dbReference type="InterPro" id="IPR001789">
    <property type="entry name" value="Sig_transdc_resp-reg_receiver"/>
</dbReference>
<dbReference type="Gene3D" id="3.40.50.2300">
    <property type="match status" value="1"/>
</dbReference>